<protein>
    <submittedName>
        <fullName evidence="2">Flavodoxin domain-containing protein</fullName>
    </submittedName>
</protein>
<name>A0ABU3IEI0_9ACTO</name>
<evidence type="ECO:0000313" key="3">
    <source>
        <dbReference type="Proteomes" id="UP001247542"/>
    </source>
</evidence>
<dbReference type="SUPFAM" id="SSF52218">
    <property type="entry name" value="Flavoproteins"/>
    <property type="match status" value="1"/>
</dbReference>
<dbReference type="InterPro" id="IPR026816">
    <property type="entry name" value="Flavodoxin_dom"/>
</dbReference>
<dbReference type="RefSeq" id="WP_313274052.1">
    <property type="nucleotide sequence ID" value="NZ_JASXSX010000003.1"/>
</dbReference>
<dbReference type="EMBL" id="JASXSX010000003">
    <property type="protein sequence ID" value="MDT3767887.1"/>
    <property type="molecule type" value="Genomic_DNA"/>
</dbReference>
<accession>A0ABU3IEI0</accession>
<dbReference type="Gene3D" id="3.40.50.360">
    <property type="match status" value="1"/>
</dbReference>
<proteinExistence type="predicted"/>
<dbReference type="PANTHER" id="PTHR38030:SF2">
    <property type="entry name" value="PROTOPORPHYRINOGEN IX DEHYDROGENASE [QUINONE]"/>
    <property type="match status" value="1"/>
</dbReference>
<evidence type="ECO:0000259" key="1">
    <source>
        <dbReference type="PROSITE" id="PS50902"/>
    </source>
</evidence>
<dbReference type="Proteomes" id="UP001247542">
    <property type="component" value="Unassembled WGS sequence"/>
</dbReference>
<keyword evidence="3" id="KW-1185">Reference proteome</keyword>
<evidence type="ECO:0000313" key="2">
    <source>
        <dbReference type="EMBL" id="MDT3767887.1"/>
    </source>
</evidence>
<reference evidence="2 3" key="1">
    <citation type="submission" date="2023-06" db="EMBL/GenBank/DDBJ databases">
        <title>Draft genome sequence of Gleimia hominis type strain CCUG 57540T.</title>
        <authorList>
            <person name="Salva-Serra F."/>
            <person name="Cardew S."/>
            <person name="Jensie Markopoulos S."/>
            <person name="Ohlen M."/>
            <person name="Inganas E."/>
            <person name="Svensson-Stadler L."/>
            <person name="Moore E.R.B."/>
        </authorList>
    </citation>
    <scope>NUCLEOTIDE SEQUENCE [LARGE SCALE GENOMIC DNA]</scope>
    <source>
        <strain evidence="2 3">CCUG 57540</strain>
    </source>
</reference>
<dbReference type="InterPro" id="IPR029039">
    <property type="entry name" value="Flavoprotein-like_sf"/>
</dbReference>
<dbReference type="Pfam" id="PF12724">
    <property type="entry name" value="Flavodoxin_5"/>
    <property type="match status" value="1"/>
</dbReference>
<gene>
    <name evidence="2" type="ORF">QS713_07415</name>
</gene>
<dbReference type="PROSITE" id="PS50902">
    <property type="entry name" value="FLAVODOXIN_LIKE"/>
    <property type="match status" value="1"/>
</dbReference>
<dbReference type="InterPro" id="IPR008254">
    <property type="entry name" value="Flavodoxin/NO_synth"/>
</dbReference>
<sequence>MKILVVWASRHGATKEVADVVREELSNGGHEVALKEASEVTTLDNYEGVVLGSAVYLTQWVDTMRRFVSKFSKQLREKHLWAFSVGLSGVPGGNVVDPVRVGPVLLRINPIDETTFAGRLEPRELSLRERSVARLGGAQEGDYRDWDEIRRWSRSVSDMAKTL</sequence>
<feature type="domain" description="Flavodoxin-like" evidence="1">
    <location>
        <begin position="3"/>
        <end position="163"/>
    </location>
</feature>
<dbReference type="PANTHER" id="PTHR38030">
    <property type="entry name" value="PROTOPORPHYRINOGEN IX DEHYDROGENASE [MENAQUINONE]"/>
    <property type="match status" value="1"/>
</dbReference>
<organism evidence="2 3">
    <name type="scientific">Gleimia hominis</name>
    <dbReference type="NCBI Taxonomy" id="595468"/>
    <lineage>
        <taxon>Bacteria</taxon>
        <taxon>Bacillati</taxon>
        <taxon>Actinomycetota</taxon>
        <taxon>Actinomycetes</taxon>
        <taxon>Actinomycetales</taxon>
        <taxon>Actinomycetaceae</taxon>
        <taxon>Gleimia</taxon>
    </lineage>
</organism>
<comment type="caution">
    <text evidence="2">The sequence shown here is derived from an EMBL/GenBank/DDBJ whole genome shotgun (WGS) entry which is preliminary data.</text>
</comment>
<dbReference type="InterPro" id="IPR052200">
    <property type="entry name" value="Protoporphyrinogen_IX_DH"/>
</dbReference>